<evidence type="ECO:0000259" key="1">
    <source>
        <dbReference type="Pfam" id="PF01408"/>
    </source>
</evidence>
<evidence type="ECO:0000259" key="2">
    <source>
        <dbReference type="Pfam" id="PF22725"/>
    </source>
</evidence>
<dbReference type="PANTHER" id="PTHR43249">
    <property type="entry name" value="UDP-N-ACETYL-2-AMINO-2-DEOXY-D-GLUCURONATE OXIDASE"/>
    <property type="match status" value="1"/>
</dbReference>
<protein>
    <submittedName>
        <fullName evidence="3">Myo-inositol 2-dehydrogenase</fullName>
        <ecNumber evidence="3">1.1.1.18</ecNumber>
    </submittedName>
</protein>
<dbReference type="PATRIC" id="fig|81408.3.peg.172"/>
<feature type="domain" description="Gfo/Idh/MocA-like oxidoreductase N-terminal" evidence="1">
    <location>
        <begin position="7"/>
        <end position="125"/>
    </location>
</feature>
<sequence>MQKQEKIRLGFIGAGGISRFHMAAAAKLADRVTLLAVCDINETAAEEKAEKYGIRFVYTDYKDLLASPDIDAVIITLPNFLHAKVSVEALEAGKHVLCEKPMVTNAAEAHAVIRARDQSGKQFMVSMNNRFRKAAQWIHHYVQSGKLGKVYYAKTGWIRRRGIPVWGTWFFDKNLSGGGPLIDLGVHMLDLTLWMLGYPRPISVVGKTYAKFGPRHKGAWLGKSFAADAVYTVEDFAAAFIELENEATIVLETSWASHIEQERVYVELLGTEGGVCWNIDLSGGGQEVKLFREENGVPADVLLHFEENDERFDVFESFITSIENNTPPLCTAEQGLLIGKILESVYQSSEQGKQVFMEW</sequence>
<dbReference type="Proteomes" id="UP000075455">
    <property type="component" value="Unassembled WGS sequence"/>
</dbReference>
<evidence type="ECO:0000313" key="4">
    <source>
        <dbReference type="Proteomes" id="UP000075455"/>
    </source>
</evidence>
<dbReference type="GO" id="GO:0000166">
    <property type="term" value="F:nucleotide binding"/>
    <property type="evidence" value="ECO:0007669"/>
    <property type="project" value="InterPro"/>
</dbReference>
<dbReference type="Pfam" id="PF01408">
    <property type="entry name" value="GFO_IDH_MocA"/>
    <property type="match status" value="1"/>
</dbReference>
<gene>
    <name evidence="3" type="ORF">B4119_2411</name>
</gene>
<dbReference type="RefSeq" id="WP_061579817.1">
    <property type="nucleotide sequence ID" value="NZ_CP040553.1"/>
</dbReference>
<feature type="domain" description="GFO/IDH/MocA-like oxidoreductase" evidence="2">
    <location>
        <begin position="138"/>
        <end position="275"/>
    </location>
</feature>
<dbReference type="InterPro" id="IPR052515">
    <property type="entry name" value="Gfo/Idh/MocA_Oxidoreductase"/>
</dbReference>
<dbReference type="Gene3D" id="3.40.50.720">
    <property type="entry name" value="NAD(P)-binding Rossmann-like Domain"/>
    <property type="match status" value="1"/>
</dbReference>
<dbReference type="InterPro" id="IPR036291">
    <property type="entry name" value="NAD(P)-bd_dom_sf"/>
</dbReference>
<organism evidence="3 4">
    <name type="scientific">Saccharococcus caldoxylosilyticus</name>
    <dbReference type="NCBI Taxonomy" id="81408"/>
    <lineage>
        <taxon>Bacteria</taxon>
        <taxon>Bacillati</taxon>
        <taxon>Bacillota</taxon>
        <taxon>Bacilli</taxon>
        <taxon>Bacillales</taxon>
        <taxon>Anoxybacillaceae</taxon>
        <taxon>Saccharococcus</taxon>
    </lineage>
</organism>
<dbReference type="STRING" id="81408.B4119_2411"/>
<proteinExistence type="predicted"/>
<evidence type="ECO:0000313" key="3">
    <source>
        <dbReference type="EMBL" id="KYD10700.1"/>
    </source>
</evidence>
<dbReference type="PANTHER" id="PTHR43249:SF1">
    <property type="entry name" value="D-GLUCOSIDE 3-DEHYDROGENASE"/>
    <property type="match status" value="1"/>
</dbReference>
<dbReference type="InterPro" id="IPR000683">
    <property type="entry name" value="Gfo/Idh/MocA-like_OxRdtase_N"/>
</dbReference>
<dbReference type="SUPFAM" id="SSF55347">
    <property type="entry name" value="Glyceraldehyde-3-phosphate dehydrogenase-like, C-terminal domain"/>
    <property type="match status" value="1"/>
</dbReference>
<dbReference type="EMBL" id="LQYS01000085">
    <property type="protein sequence ID" value="KYD10700.1"/>
    <property type="molecule type" value="Genomic_DNA"/>
</dbReference>
<dbReference type="GeneID" id="301194373"/>
<dbReference type="EC" id="1.1.1.18" evidence="3"/>
<dbReference type="InterPro" id="IPR055170">
    <property type="entry name" value="GFO_IDH_MocA-like_dom"/>
</dbReference>
<comment type="caution">
    <text evidence="3">The sequence shown here is derived from an EMBL/GenBank/DDBJ whole genome shotgun (WGS) entry which is preliminary data.</text>
</comment>
<reference evidence="3 4" key="1">
    <citation type="submission" date="2016-01" db="EMBL/GenBank/DDBJ databases">
        <title>Draft Genome Sequences of Seven Thermophilic Sporeformers Isolated from Foods.</title>
        <authorList>
            <person name="Berendsen E.M."/>
            <person name="Wells-Bennik M.H."/>
            <person name="Krawcyk A.O."/>
            <person name="De Jong A."/>
            <person name="Holsappel S."/>
            <person name="Eijlander R.T."/>
            <person name="Kuipers O.P."/>
        </authorList>
    </citation>
    <scope>NUCLEOTIDE SEQUENCE [LARGE SCALE GENOMIC DNA]</scope>
    <source>
        <strain evidence="3 4">B4119</strain>
    </source>
</reference>
<dbReference type="Gene3D" id="3.30.360.10">
    <property type="entry name" value="Dihydrodipicolinate Reductase, domain 2"/>
    <property type="match status" value="1"/>
</dbReference>
<dbReference type="GO" id="GO:0050112">
    <property type="term" value="F:inositol 2-dehydrogenase (NAD+) activity"/>
    <property type="evidence" value="ECO:0007669"/>
    <property type="project" value="UniProtKB-EC"/>
</dbReference>
<name>A0A150LEQ0_9BACL</name>
<keyword evidence="3" id="KW-0560">Oxidoreductase</keyword>
<dbReference type="SUPFAM" id="SSF51735">
    <property type="entry name" value="NAD(P)-binding Rossmann-fold domains"/>
    <property type="match status" value="1"/>
</dbReference>
<dbReference type="Pfam" id="PF22725">
    <property type="entry name" value="GFO_IDH_MocA_C3"/>
    <property type="match status" value="1"/>
</dbReference>
<dbReference type="AlphaFoldDB" id="A0A150LEQ0"/>
<accession>A0A150LEQ0</accession>